<dbReference type="Pfam" id="PF00588">
    <property type="entry name" value="SpoU_methylase"/>
    <property type="match status" value="1"/>
</dbReference>
<evidence type="ECO:0000256" key="1">
    <source>
        <dbReference type="ARBA" id="ARBA00007228"/>
    </source>
</evidence>
<protein>
    <submittedName>
        <fullName evidence="6">RNA methyltransferase</fullName>
    </submittedName>
</protein>
<evidence type="ECO:0000259" key="5">
    <source>
        <dbReference type="Pfam" id="PF00588"/>
    </source>
</evidence>
<reference evidence="6 7" key="1">
    <citation type="submission" date="2020-11" db="EMBL/GenBank/DDBJ databases">
        <title>Complete genome sequence for Salinimonas sp. strain G2-b.</title>
        <authorList>
            <person name="Park S.-J."/>
        </authorList>
    </citation>
    <scope>NUCLEOTIDE SEQUENCE [LARGE SCALE GENOMIC DNA]</scope>
    <source>
        <strain evidence="6 7">G2-b</strain>
    </source>
</reference>
<dbReference type="CDD" id="cd18098">
    <property type="entry name" value="SpoU-like"/>
    <property type="match status" value="1"/>
</dbReference>
<name>A0A7S9DUZ2_9ALTE</name>
<dbReference type="EMBL" id="CP064795">
    <property type="protein sequence ID" value="QPG04335.1"/>
    <property type="molecule type" value="Genomic_DNA"/>
</dbReference>
<organism evidence="6 7">
    <name type="scientific">Salinimonas marina</name>
    <dbReference type="NCBI Taxonomy" id="2785918"/>
    <lineage>
        <taxon>Bacteria</taxon>
        <taxon>Pseudomonadati</taxon>
        <taxon>Pseudomonadota</taxon>
        <taxon>Gammaproteobacteria</taxon>
        <taxon>Alteromonadales</taxon>
        <taxon>Alteromonadaceae</taxon>
        <taxon>Alteromonas/Salinimonas group</taxon>
        <taxon>Salinimonas</taxon>
    </lineage>
</organism>
<feature type="domain" description="tRNA/rRNA methyltransferase SpoU type" evidence="5">
    <location>
        <begin position="15"/>
        <end position="146"/>
    </location>
</feature>
<dbReference type="AlphaFoldDB" id="A0A7S9DUZ2"/>
<evidence type="ECO:0000256" key="2">
    <source>
        <dbReference type="ARBA" id="ARBA00022603"/>
    </source>
</evidence>
<dbReference type="Gene3D" id="3.40.1280.10">
    <property type="match status" value="1"/>
</dbReference>
<dbReference type="GO" id="GO:0008173">
    <property type="term" value="F:RNA methyltransferase activity"/>
    <property type="evidence" value="ECO:0007669"/>
    <property type="project" value="InterPro"/>
</dbReference>
<keyword evidence="7" id="KW-1185">Reference proteome</keyword>
<dbReference type="RefSeq" id="WP_195809431.1">
    <property type="nucleotide sequence ID" value="NZ_CP064795.1"/>
</dbReference>
<dbReference type="PANTHER" id="PTHR42786:SF6">
    <property type="entry name" value="TRNA_RRNA METHYLTRANSFERASE SPOU TYPE DOMAIN-CONTAINING PROTEIN"/>
    <property type="match status" value="1"/>
</dbReference>
<keyword evidence="2 6" id="KW-0489">Methyltransferase</keyword>
<dbReference type="GO" id="GO:0003723">
    <property type="term" value="F:RNA binding"/>
    <property type="evidence" value="ECO:0007669"/>
    <property type="project" value="InterPro"/>
</dbReference>
<keyword evidence="3 6" id="KW-0808">Transferase</keyword>
<evidence type="ECO:0000256" key="4">
    <source>
        <dbReference type="ARBA" id="ARBA00022691"/>
    </source>
</evidence>
<dbReference type="PANTHER" id="PTHR42786">
    <property type="entry name" value="TRNA/RRNA METHYLTRANSFERASE"/>
    <property type="match status" value="1"/>
</dbReference>
<keyword evidence="4" id="KW-0949">S-adenosyl-L-methionine</keyword>
<dbReference type="KEGG" id="smaa:IT774_08575"/>
<dbReference type="InterPro" id="IPR001537">
    <property type="entry name" value="SpoU_MeTrfase"/>
</dbReference>
<dbReference type="GO" id="GO:0005829">
    <property type="term" value="C:cytosol"/>
    <property type="evidence" value="ECO:0007669"/>
    <property type="project" value="TreeGrafter"/>
</dbReference>
<evidence type="ECO:0000313" key="6">
    <source>
        <dbReference type="EMBL" id="QPG04335.1"/>
    </source>
</evidence>
<evidence type="ECO:0000256" key="3">
    <source>
        <dbReference type="ARBA" id="ARBA00022679"/>
    </source>
</evidence>
<dbReference type="InterPro" id="IPR029026">
    <property type="entry name" value="tRNA_m1G_MTases_N"/>
</dbReference>
<dbReference type="InterPro" id="IPR004384">
    <property type="entry name" value="RNA_MeTrfase_TrmJ/LasT"/>
</dbReference>
<accession>A0A7S9DUZ2</accession>
<evidence type="ECO:0000313" key="7">
    <source>
        <dbReference type="Proteomes" id="UP000595095"/>
    </source>
</evidence>
<proteinExistence type="inferred from homology"/>
<comment type="similarity">
    <text evidence="1">Belongs to the class IV-like SAM-binding methyltransferase superfamily. RNA methyltransferase TrmH family.</text>
</comment>
<dbReference type="InterPro" id="IPR029028">
    <property type="entry name" value="Alpha/beta_knot_MTases"/>
</dbReference>
<gene>
    <name evidence="6" type="ORF">IT774_08575</name>
</gene>
<sequence length="179" mass="19668">MSCSQPLSLPSVYSIGLCNPKSAVNVASVLRAAGCYGATSVFYTGERYRRAKEFNADTKAMHKLIPTVGVEQLSEVIPQNATTVAIELVEGAQPLPEFEHPDNAFYVFGPEDGSLSQQDLSWCDKVVYIPTRGCMNLAATVNVVLYDRMAKSQYRSGDDLIRASRDKNNRTRVGQVNNK</sequence>
<dbReference type="GO" id="GO:0002128">
    <property type="term" value="P:tRNA nucleoside ribose methylation"/>
    <property type="evidence" value="ECO:0007669"/>
    <property type="project" value="TreeGrafter"/>
</dbReference>
<dbReference type="Proteomes" id="UP000595095">
    <property type="component" value="Chromosome"/>
</dbReference>
<dbReference type="SUPFAM" id="SSF75217">
    <property type="entry name" value="alpha/beta knot"/>
    <property type="match status" value="1"/>
</dbReference>